<evidence type="ECO:0000256" key="1">
    <source>
        <dbReference type="ARBA" id="ARBA00004308"/>
    </source>
</evidence>
<protein>
    <submittedName>
        <fullName evidence="5">Rab gtpase</fullName>
    </submittedName>
</protein>
<dbReference type="SMART" id="SM00177">
    <property type="entry name" value="ARF"/>
    <property type="match status" value="1"/>
</dbReference>
<evidence type="ECO:0000256" key="3">
    <source>
        <dbReference type="ARBA" id="ARBA00023134"/>
    </source>
</evidence>
<dbReference type="CDD" id="cd00154">
    <property type="entry name" value="Rab"/>
    <property type="match status" value="1"/>
</dbReference>
<keyword evidence="2" id="KW-0547">Nucleotide-binding</keyword>
<evidence type="ECO:0000313" key="5">
    <source>
        <dbReference type="EMBL" id="KKO75969.1"/>
    </source>
</evidence>
<dbReference type="InterPro" id="IPR050227">
    <property type="entry name" value="Rab"/>
</dbReference>
<keyword evidence="4" id="KW-0472">Membrane</keyword>
<comment type="caution">
    <text evidence="5">The sequence shown here is derived from an EMBL/GenBank/DDBJ whole genome shotgun (WGS) entry which is preliminary data.</text>
</comment>
<dbReference type="GeneID" id="36321384"/>
<dbReference type="SMART" id="SM00173">
    <property type="entry name" value="RAS"/>
    <property type="match status" value="1"/>
</dbReference>
<dbReference type="SUPFAM" id="SSF52540">
    <property type="entry name" value="P-loop containing nucleoside triphosphate hydrolases"/>
    <property type="match status" value="1"/>
</dbReference>
<comment type="subcellular location">
    <subcellularLocation>
        <location evidence="1">Endomembrane system</location>
    </subcellularLocation>
</comment>
<dbReference type="SMART" id="SM00176">
    <property type="entry name" value="RAN"/>
    <property type="match status" value="1"/>
</dbReference>
<dbReference type="VEuPathDB" id="MicrosporidiaDB:NCER_100457"/>
<dbReference type="SMART" id="SM00174">
    <property type="entry name" value="RHO"/>
    <property type="match status" value="1"/>
</dbReference>
<proteinExistence type="predicted"/>
<dbReference type="GO" id="GO:0003924">
    <property type="term" value="F:GTPase activity"/>
    <property type="evidence" value="ECO:0007669"/>
    <property type="project" value="InterPro"/>
</dbReference>
<dbReference type="Pfam" id="PF00071">
    <property type="entry name" value="Ras"/>
    <property type="match status" value="1"/>
</dbReference>
<evidence type="ECO:0000256" key="4">
    <source>
        <dbReference type="ARBA" id="ARBA00023136"/>
    </source>
</evidence>
<dbReference type="VEuPathDB" id="MicrosporidiaDB:G9O61_00g012230"/>
<keyword evidence="3" id="KW-0342">GTP-binding</keyword>
<evidence type="ECO:0000313" key="6">
    <source>
        <dbReference type="Proteomes" id="UP000034350"/>
    </source>
</evidence>
<organism evidence="5 6">
    <name type="scientific">Vairimorpha ceranae</name>
    <dbReference type="NCBI Taxonomy" id="40302"/>
    <lineage>
        <taxon>Eukaryota</taxon>
        <taxon>Fungi</taxon>
        <taxon>Fungi incertae sedis</taxon>
        <taxon>Microsporidia</taxon>
        <taxon>Nosematidae</taxon>
        <taxon>Vairimorpha</taxon>
    </lineage>
</organism>
<dbReference type="GO" id="GO:0012505">
    <property type="term" value="C:endomembrane system"/>
    <property type="evidence" value="ECO:0007669"/>
    <property type="project" value="UniProtKB-SubCell"/>
</dbReference>
<dbReference type="FunFam" id="3.40.50.300:FF:000586">
    <property type="entry name" value="Rab family GTPase"/>
    <property type="match status" value="1"/>
</dbReference>
<dbReference type="Gene3D" id="3.40.50.300">
    <property type="entry name" value="P-loop containing nucleotide triphosphate hydrolases"/>
    <property type="match status" value="1"/>
</dbReference>
<dbReference type="InterPro" id="IPR005225">
    <property type="entry name" value="Small_GTP-bd"/>
</dbReference>
<accession>A0A0F9ZEV9</accession>
<keyword evidence="6" id="KW-1185">Reference proteome</keyword>
<dbReference type="AlphaFoldDB" id="A0A0F9ZEV9"/>
<dbReference type="SMART" id="SM00175">
    <property type="entry name" value="RAB"/>
    <property type="match status" value="1"/>
</dbReference>
<dbReference type="OMA" id="TQMAKDF"/>
<dbReference type="OrthoDB" id="9989112at2759"/>
<evidence type="ECO:0000256" key="2">
    <source>
        <dbReference type="ARBA" id="ARBA00022741"/>
    </source>
</evidence>
<dbReference type="RefSeq" id="XP_024331711.1">
    <property type="nucleotide sequence ID" value="XM_024476431.1"/>
</dbReference>
<dbReference type="PROSITE" id="PS51419">
    <property type="entry name" value="RAB"/>
    <property type="match status" value="1"/>
</dbReference>
<gene>
    <name evidence="5" type="ORF">AAJ76_800011017</name>
</gene>
<dbReference type="EMBL" id="JPQZ01000008">
    <property type="protein sequence ID" value="KKO75969.1"/>
    <property type="molecule type" value="Genomic_DNA"/>
</dbReference>
<dbReference type="PROSITE" id="PS51421">
    <property type="entry name" value="RAS"/>
    <property type="match status" value="1"/>
</dbReference>
<dbReference type="VEuPathDB" id="MicrosporidiaDB:AAJ76_800011017"/>
<dbReference type="InterPro" id="IPR001806">
    <property type="entry name" value="Small_GTPase"/>
</dbReference>
<dbReference type="NCBIfam" id="TIGR00231">
    <property type="entry name" value="small_GTP"/>
    <property type="match status" value="1"/>
</dbReference>
<sequence>MSNETDCQYLFKFILIGTSGVGKTCLMMRFADEIYETNQASTIGVDFKIKTIVIDNKKIKLQIWDTAGQERFRAIVSNYYRGAHGILVVFDMTNKDSFTSLDEWIGEIKKNTKESVELLILGNKIDKASEIVISDEEIANFLEKHKIKKESFVKTSAKENLKVFEAFETLAKRLISKFESGNFDSSKKEGFNLRSGDKEGGRCCM</sequence>
<dbReference type="Proteomes" id="UP000034350">
    <property type="component" value="Unassembled WGS sequence"/>
</dbReference>
<dbReference type="PANTHER" id="PTHR47977">
    <property type="entry name" value="RAS-RELATED PROTEIN RAB"/>
    <property type="match status" value="1"/>
</dbReference>
<name>A0A0F9ZEV9_9MICR</name>
<reference evidence="5 6" key="1">
    <citation type="journal article" date="2015" name="Environ. Microbiol.">
        <title>Genome analyses suggest the presence of polyploidy and recent human-driven expansions in eight global populations of the honeybee pathogen Nosema ceranae.</title>
        <authorList>
            <person name="Pelin A."/>
            <person name="Selman M."/>
            <person name="Aris-Brosou S."/>
            <person name="Farinelli L."/>
            <person name="Corradi N."/>
        </authorList>
    </citation>
    <scope>NUCLEOTIDE SEQUENCE [LARGE SCALE GENOMIC DNA]</scope>
    <source>
        <strain evidence="5 6">PA08 1199</strain>
    </source>
</reference>
<dbReference type="InterPro" id="IPR027417">
    <property type="entry name" value="P-loop_NTPase"/>
</dbReference>
<dbReference type="GO" id="GO:0005525">
    <property type="term" value="F:GTP binding"/>
    <property type="evidence" value="ECO:0007669"/>
    <property type="project" value="UniProtKB-KW"/>
</dbReference>
<dbReference type="PRINTS" id="PR00449">
    <property type="entry name" value="RASTRNSFRMNG"/>
</dbReference>
<dbReference type="PROSITE" id="PS51417">
    <property type="entry name" value="ARF"/>
    <property type="match status" value="1"/>
</dbReference>